<evidence type="ECO:0000313" key="4">
    <source>
        <dbReference type="Proteomes" id="UP000680656"/>
    </source>
</evidence>
<evidence type="ECO:0000256" key="1">
    <source>
        <dbReference type="ARBA" id="ARBA00022737"/>
    </source>
</evidence>
<dbReference type="InterPro" id="IPR016024">
    <property type="entry name" value="ARM-type_fold"/>
</dbReference>
<dbReference type="InterPro" id="IPR004155">
    <property type="entry name" value="PBS_lyase_HEAT"/>
</dbReference>
<dbReference type="Proteomes" id="UP000680656">
    <property type="component" value="Chromosome"/>
</dbReference>
<dbReference type="Pfam" id="PF02985">
    <property type="entry name" value="HEAT"/>
    <property type="match status" value="1"/>
</dbReference>
<proteinExistence type="predicted"/>
<dbReference type="GO" id="GO:0016491">
    <property type="term" value="F:oxidoreductase activity"/>
    <property type="evidence" value="ECO:0007669"/>
    <property type="project" value="TreeGrafter"/>
</dbReference>
<keyword evidence="4" id="KW-1185">Reference proteome</keyword>
<dbReference type="GeneID" id="65096083"/>
<evidence type="ECO:0000313" key="3">
    <source>
        <dbReference type="EMBL" id="QVV89470.1"/>
    </source>
</evidence>
<reference evidence="3 4" key="1">
    <citation type="submission" date="2021-05" db="EMBL/GenBank/DDBJ databases">
        <title>A novel Methanospirillum isolate from a pyrite-forming mixed culture.</title>
        <authorList>
            <person name="Bunk B."/>
            <person name="Sproer C."/>
            <person name="Spring S."/>
            <person name="Pester M."/>
        </authorList>
    </citation>
    <scope>NUCLEOTIDE SEQUENCE [LARGE SCALE GENOMIC DNA]</scope>
    <source>
        <strain evidence="3 4">J.3.6.1-F.2.7.3</strain>
    </source>
</reference>
<protein>
    <submittedName>
        <fullName evidence="3">HEAT repeat domain-containing protein</fullName>
    </submittedName>
</protein>
<dbReference type="InterPro" id="IPR000357">
    <property type="entry name" value="HEAT"/>
</dbReference>
<dbReference type="InterPro" id="IPR021133">
    <property type="entry name" value="HEAT_type_2"/>
</dbReference>
<dbReference type="RefSeq" id="WP_214420264.1">
    <property type="nucleotide sequence ID" value="NZ_CP075546.1"/>
</dbReference>
<comment type="function">
    <text evidence="2">Catalyzes the hydroxylation of the N(6)-(4-aminobutyl)-L-lysine intermediate produced by deoxyhypusine synthase/DHPS on a critical lysine of the eukaryotic translation initiation factor 5A/eIF-5A. This is the second step of the post-translational modification of that lysine into an unusual amino acid residue named hypusine. Hypusination is unique to mature eIF-5A factor and is essential for its function.</text>
</comment>
<organism evidence="3 4">
    <name type="scientific">Methanospirillum purgamenti</name>
    <dbReference type="NCBI Taxonomy" id="2834276"/>
    <lineage>
        <taxon>Archaea</taxon>
        <taxon>Methanobacteriati</taxon>
        <taxon>Methanobacteriota</taxon>
        <taxon>Stenosarchaea group</taxon>
        <taxon>Methanomicrobia</taxon>
        <taxon>Methanomicrobiales</taxon>
        <taxon>Methanospirillaceae</taxon>
        <taxon>Methanospirillum</taxon>
    </lineage>
</organism>
<dbReference type="AlphaFoldDB" id="A0A8E7AZ71"/>
<dbReference type="InterPro" id="IPR011989">
    <property type="entry name" value="ARM-like"/>
</dbReference>
<accession>A0A8E7AZ71</accession>
<dbReference type="Gene3D" id="1.25.10.10">
    <property type="entry name" value="Leucine-rich Repeat Variant"/>
    <property type="match status" value="1"/>
</dbReference>
<dbReference type="KEGG" id="mrtj:KHC33_02825"/>
<dbReference type="SMART" id="SM00567">
    <property type="entry name" value="EZ_HEAT"/>
    <property type="match status" value="4"/>
</dbReference>
<dbReference type="SUPFAM" id="SSF48371">
    <property type="entry name" value="ARM repeat"/>
    <property type="match status" value="1"/>
</dbReference>
<dbReference type="PANTHER" id="PTHR12697">
    <property type="entry name" value="PBS LYASE HEAT-LIKE PROTEIN"/>
    <property type="match status" value="1"/>
</dbReference>
<dbReference type="Pfam" id="PF13646">
    <property type="entry name" value="HEAT_2"/>
    <property type="match status" value="1"/>
</dbReference>
<sequence>MSVQNIESLLSLLHSPDKQIRADAVSGLIALGNEAVPYLLPLLEDEDWVIRYRALEALSGIRDTESIDSVIRTTADPKDHVRYMATKALGAMLDPRVVPVLIRMLSDDHSYTRKIAAGGLVRSGNVTVLPSLQKALESETDSEVRACFEDALHQLQK</sequence>
<dbReference type="EMBL" id="CP075546">
    <property type="protein sequence ID" value="QVV89470.1"/>
    <property type="molecule type" value="Genomic_DNA"/>
</dbReference>
<name>A0A8E7AZ71_9EURY</name>
<keyword evidence="1" id="KW-0677">Repeat</keyword>
<dbReference type="PANTHER" id="PTHR12697:SF5">
    <property type="entry name" value="DEOXYHYPUSINE HYDROXYLASE"/>
    <property type="match status" value="1"/>
</dbReference>
<dbReference type="PROSITE" id="PS50077">
    <property type="entry name" value="HEAT_REPEAT"/>
    <property type="match status" value="1"/>
</dbReference>
<gene>
    <name evidence="3" type="ORF">KHC33_02825</name>
</gene>
<evidence type="ECO:0000256" key="2">
    <source>
        <dbReference type="ARBA" id="ARBA00045876"/>
    </source>
</evidence>